<dbReference type="InterPro" id="IPR019786">
    <property type="entry name" value="Zinc_finger_PHD-type_CS"/>
</dbReference>
<dbReference type="SMART" id="SM00249">
    <property type="entry name" value="PHD"/>
    <property type="match status" value="1"/>
</dbReference>
<feature type="region of interest" description="Disordered" evidence="5">
    <location>
        <begin position="297"/>
        <end position="377"/>
    </location>
</feature>
<feature type="compositionally biased region" description="Basic and acidic residues" evidence="5">
    <location>
        <begin position="688"/>
        <end position="739"/>
    </location>
</feature>
<feature type="region of interest" description="Disordered" evidence="5">
    <location>
        <begin position="688"/>
        <end position="775"/>
    </location>
</feature>
<evidence type="ECO:0000256" key="2">
    <source>
        <dbReference type="ARBA" id="ARBA00022771"/>
    </source>
</evidence>
<dbReference type="InterPro" id="IPR013083">
    <property type="entry name" value="Znf_RING/FYVE/PHD"/>
</dbReference>
<keyword evidence="3" id="KW-0862">Zinc</keyword>
<dbReference type="PROSITE" id="PS50016">
    <property type="entry name" value="ZF_PHD_2"/>
    <property type="match status" value="1"/>
</dbReference>
<reference evidence="8" key="1">
    <citation type="submission" date="2024-04" db="EMBL/GenBank/DDBJ databases">
        <authorList>
            <person name="Shaw F."/>
            <person name="Minotto A."/>
        </authorList>
    </citation>
    <scope>NUCLEOTIDE SEQUENCE [LARGE SCALE GENOMIC DNA]</scope>
</reference>
<accession>A0ABP1E6T4</accession>
<feature type="compositionally biased region" description="Polar residues" evidence="5">
    <location>
        <begin position="965"/>
        <end position="997"/>
    </location>
</feature>
<sequence length="1054" mass="117278">MPRRAFPSLPSTPAASGSVADRTPSFLPSAEPESSFAANLRTLRRNWKWAAFSQFFYTFATLLAMPDVNLADIEDDLARGTALYLPRVMHRLLYTLTQDRKINIDNWQIALRKQYLRRDPDANPLGPDPNLILSSRLKSEDIRTSVANTRASSMLPLDITAVTREGTGAPDASTPAKHEYNEPNHSNEPEAANPEGDDTKEVPSSDNAPPVNGDVQEEEVMEEKEESKDWFDLPLLTKLDSLHLLTEWQFQNPTRLRQMMKDDDDTAQWRIGPIGYDAKTNAYWLIGQDRLWIQRALPKPPRPQKRKRQPAAKPKPKPSRAKAAATIEEEDFSEEELPPPPAAKRTRTARTARITRGASSSQAQTPTTNGTPRARAAKLQANKKLDAQYKELEAFQREAAAAQAFQKSPTKTAPSTVSGRGRRGTAPASPSPRPILGTRASARIRGTRGRGEDDDEWQQIPEEWLAETASASVNGGRVNGTRTSARAKAKAAEKMDVDESEAEEDKAKETELFGEGDSMSELTELSDETPPGSNGTPALELVEETKKQQEIKKLGHRLKKGKGKGKGKPKAVAKAESTPLINGKVEELAPVPEEPAEEVAPLPPGFIEWEAIAITLTEWEHVAEPFEKATHYLEKALYKVLSQVIVPAVTAELRETERKRKLEEAVVHRKRSSRIAIKESEKEEARMLAKKRAEEAEKQARARRLEARAKKEEAEREKRENAREQRRLEREERERKAREEEEAAEISAANTPKSPSAGPSKSQPPPATSQTKESSDWMLDCEICGKRGRNLDGNLDLVSCGSCSRWQHIQCHDYADHHARRPRRNWETQQFTCSRCRIEQANRRATMYAAYQNPPRQGGQWQDGPVLQLHPTQSWSSSASSQGQVRSQALPTSDLRHSAYPSSSSHASLASHAGHSGQSYQTVPLSQSQYGVARTQSGSPGYSYVPSPPQYGPQNHSAYPRQAPTYPTSQYPQSNHRSPQPPMQDSWSLGYQSQGSLWNRPETTHQYSRTPVNGSSYPQAPYPSHSTHTQGIPANGQDVPMVSSNHVSYPGHSV</sequence>
<gene>
    <name evidence="7" type="ORF">GFSPODELE1_LOCUS10416</name>
</gene>
<protein>
    <recommendedName>
        <fullName evidence="6">PHD-type domain-containing protein</fullName>
    </recommendedName>
</protein>
<feature type="region of interest" description="Disordered" evidence="5">
    <location>
        <begin position="1"/>
        <end position="29"/>
    </location>
</feature>
<evidence type="ECO:0000313" key="7">
    <source>
        <dbReference type="EMBL" id="CAL1715761.1"/>
    </source>
</evidence>
<dbReference type="Proteomes" id="UP001497453">
    <property type="component" value="Chromosome 9"/>
</dbReference>
<keyword evidence="1" id="KW-0479">Metal-binding</keyword>
<feature type="compositionally biased region" description="Polar residues" evidence="5">
    <location>
        <begin position="407"/>
        <end position="418"/>
    </location>
</feature>
<dbReference type="PANTHER" id="PTHR14296:SF3">
    <property type="entry name" value="DIKAR, ISOFORM F"/>
    <property type="match status" value="1"/>
</dbReference>
<feature type="compositionally biased region" description="Basic and acidic residues" evidence="5">
    <location>
        <begin position="176"/>
        <end position="188"/>
    </location>
</feature>
<feature type="compositionally biased region" description="Low complexity" evidence="5">
    <location>
        <begin position="873"/>
        <end position="888"/>
    </location>
</feature>
<evidence type="ECO:0000256" key="5">
    <source>
        <dbReference type="SAM" id="MobiDB-lite"/>
    </source>
</evidence>
<keyword evidence="2 4" id="KW-0863">Zinc-finger</keyword>
<dbReference type="SUPFAM" id="SSF57903">
    <property type="entry name" value="FYVE/PHD zinc finger"/>
    <property type="match status" value="1"/>
</dbReference>
<keyword evidence="8" id="KW-1185">Reference proteome</keyword>
<feature type="compositionally biased region" description="Acidic residues" evidence="5">
    <location>
        <begin position="327"/>
        <end position="337"/>
    </location>
</feature>
<dbReference type="PROSITE" id="PS01359">
    <property type="entry name" value="ZF_PHD_1"/>
    <property type="match status" value="1"/>
</dbReference>
<dbReference type="PANTHER" id="PTHR14296">
    <property type="entry name" value="REMODELING AND SPACING FACTOR 1"/>
    <property type="match status" value="1"/>
</dbReference>
<evidence type="ECO:0000256" key="1">
    <source>
        <dbReference type="ARBA" id="ARBA00022723"/>
    </source>
</evidence>
<feature type="compositionally biased region" description="Basic residues" evidence="5">
    <location>
        <begin position="554"/>
        <end position="571"/>
    </location>
</feature>
<feature type="compositionally biased region" description="Polar residues" evidence="5">
    <location>
        <begin position="1004"/>
        <end position="1032"/>
    </location>
</feature>
<feature type="compositionally biased region" description="Polar residues" evidence="5">
    <location>
        <begin position="750"/>
        <end position="761"/>
    </location>
</feature>
<feature type="domain" description="PHD-type" evidence="6">
    <location>
        <begin position="778"/>
        <end position="839"/>
    </location>
</feature>
<evidence type="ECO:0000313" key="8">
    <source>
        <dbReference type="Proteomes" id="UP001497453"/>
    </source>
</evidence>
<dbReference type="InterPro" id="IPR028938">
    <property type="entry name" value="Rsf1-like"/>
</dbReference>
<dbReference type="InterPro" id="IPR011011">
    <property type="entry name" value="Znf_FYVE_PHD"/>
</dbReference>
<name>A0ABP1E6T4_9APHY</name>
<feature type="compositionally biased region" description="Polar residues" evidence="5">
    <location>
        <begin position="920"/>
        <end position="930"/>
    </location>
</feature>
<dbReference type="Pfam" id="PF00628">
    <property type="entry name" value="PHD"/>
    <property type="match status" value="1"/>
</dbReference>
<feature type="region of interest" description="Disordered" evidence="5">
    <location>
        <begin position="853"/>
        <end position="1054"/>
    </location>
</feature>
<feature type="region of interest" description="Disordered" evidence="5">
    <location>
        <begin position="399"/>
        <end position="538"/>
    </location>
</feature>
<dbReference type="InterPro" id="IPR001965">
    <property type="entry name" value="Znf_PHD"/>
</dbReference>
<feature type="compositionally biased region" description="Low complexity" evidence="5">
    <location>
        <begin position="936"/>
        <end position="945"/>
    </location>
</feature>
<feature type="compositionally biased region" description="Low complexity" evidence="5">
    <location>
        <begin position="898"/>
        <end position="919"/>
    </location>
</feature>
<dbReference type="Gene3D" id="3.30.40.10">
    <property type="entry name" value="Zinc/RING finger domain, C3HC4 (zinc finger)"/>
    <property type="match status" value="1"/>
</dbReference>
<dbReference type="InterPro" id="IPR019787">
    <property type="entry name" value="Znf_PHD-finger"/>
</dbReference>
<organism evidence="7 8">
    <name type="scientific">Somion occarium</name>
    <dbReference type="NCBI Taxonomy" id="3059160"/>
    <lineage>
        <taxon>Eukaryota</taxon>
        <taxon>Fungi</taxon>
        <taxon>Dikarya</taxon>
        <taxon>Basidiomycota</taxon>
        <taxon>Agaricomycotina</taxon>
        <taxon>Agaricomycetes</taxon>
        <taxon>Polyporales</taxon>
        <taxon>Cerrenaceae</taxon>
        <taxon>Somion</taxon>
    </lineage>
</organism>
<feature type="compositionally biased region" description="Basic residues" evidence="5">
    <location>
        <begin position="302"/>
        <end position="320"/>
    </location>
</feature>
<feature type="compositionally biased region" description="Acidic residues" evidence="5">
    <location>
        <begin position="215"/>
        <end position="224"/>
    </location>
</feature>
<dbReference type="EMBL" id="OZ037952">
    <property type="protein sequence ID" value="CAL1715761.1"/>
    <property type="molecule type" value="Genomic_DNA"/>
</dbReference>
<dbReference type="CDD" id="cd15489">
    <property type="entry name" value="PHD_SF"/>
    <property type="match status" value="1"/>
</dbReference>
<feature type="region of interest" description="Disordered" evidence="5">
    <location>
        <begin position="158"/>
        <end position="228"/>
    </location>
</feature>
<feature type="compositionally biased region" description="Polar residues" evidence="5">
    <location>
        <begin position="357"/>
        <end position="371"/>
    </location>
</feature>
<evidence type="ECO:0000256" key="4">
    <source>
        <dbReference type="PROSITE-ProRule" id="PRU00146"/>
    </source>
</evidence>
<evidence type="ECO:0000256" key="3">
    <source>
        <dbReference type="ARBA" id="ARBA00022833"/>
    </source>
</evidence>
<feature type="region of interest" description="Disordered" evidence="5">
    <location>
        <begin position="551"/>
        <end position="579"/>
    </location>
</feature>
<proteinExistence type="predicted"/>
<evidence type="ECO:0000259" key="6">
    <source>
        <dbReference type="PROSITE" id="PS50016"/>
    </source>
</evidence>